<dbReference type="RefSeq" id="WP_114280476.1">
    <property type="nucleotide sequence ID" value="NZ_QPJY01000008.1"/>
</dbReference>
<sequence>MKRRSLRPWPGLALLVALLFPGIATAGNQQMLQLLTILRDNGTLTEEQYQQLVLAMDEEEPAAAPSAPSSPGITTAPDIQLTTEGGVGVQTMDGQFGMRLKGRVMTDAALVQDAVPNVKKGEVKDRLGSAAELRSVRLGLEGWFYGDWEYQLEVDFAGDDTNVGDAWLGYSGFDRSRIRVGAIKEPFGLEEQTSALNTTFMEPALPGALVPGRNVGVAYDTHGESWSLALGLFGEGLDDGDDNDVGDEGWGGGFRATYAPIAGARRALHLGLAANYRTYGANPDYEDSRLRLRSRPESHVADTWLLDTDDDLVAVDAAARLGLEAAAVLGAFSLQGEYLQASVTRGDGQQDLLFDGYYAYASWFLTGESRNYDARHGEFDRIRPLRNFGRGGPGAWEFGLRYSALDLEDGDIEGGVARNFTLGVNWYLNPQLRLMANYIWVDTEPDAFGNDNDPRILQLRAQYDF</sequence>
<dbReference type="Gene3D" id="2.40.160.10">
    <property type="entry name" value="Porin"/>
    <property type="match status" value="1"/>
</dbReference>
<comment type="caution">
    <text evidence="1">The sequence shown here is derived from an EMBL/GenBank/DDBJ whole genome shotgun (WGS) entry which is preliminary data.</text>
</comment>
<evidence type="ECO:0000313" key="2">
    <source>
        <dbReference type="Proteomes" id="UP000252707"/>
    </source>
</evidence>
<dbReference type="EMBL" id="QPJY01000008">
    <property type="protein sequence ID" value="RCX28056.1"/>
    <property type="molecule type" value="Genomic_DNA"/>
</dbReference>
<dbReference type="Proteomes" id="UP000252707">
    <property type="component" value="Unassembled WGS sequence"/>
</dbReference>
<dbReference type="OrthoDB" id="9807854at2"/>
<name>A0A369C5M3_9GAMM</name>
<dbReference type="AlphaFoldDB" id="A0A369C5M3"/>
<reference evidence="1 2" key="1">
    <citation type="submission" date="2018-07" db="EMBL/GenBank/DDBJ databases">
        <title>Genomic Encyclopedia of Type Strains, Phase IV (KMG-IV): sequencing the most valuable type-strain genomes for metagenomic binning, comparative biology and taxonomic classification.</title>
        <authorList>
            <person name="Goeker M."/>
        </authorList>
    </citation>
    <scope>NUCLEOTIDE SEQUENCE [LARGE SCALE GENOMIC DNA]</scope>
    <source>
        <strain evidence="1 2">DSM 26407</strain>
    </source>
</reference>
<accession>A0A369C5M3</accession>
<protein>
    <submittedName>
        <fullName evidence="1">Phosphate-selective porin OprO/OprP</fullName>
    </submittedName>
</protein>
<proteinExistence type="predicted"/>
<dbReference type="Pfam" id="PF07396">
    <property type="entry name" value="Porin_O_P"/>
    <property type="match status" value="1"/>
</dbReference>
<gene>
    <name evidence="1" type="ORF">DFQ59_10884</name>
</gene>
<dbReference type="SUPFAM" id="SSF56935">
    <property type="entry name" value="Porins"/>
    <property type="match status" value="1"/>
</dbReference>
<dbReference type="InterPro" id="IPR010870">
    <property type="entry name" value="Porin_O/P"/>
</dbReference>
<keyword evidence="2" id="KW-1185">Reference proteome</keyword>
<dbReference type="InterPro" id="IPR023614">
    <property type="entry name" value="Porin_dom_sf"/>
</dbReference>
<evidence type="ECO:0000313" key="1">
    <source>
        <dbReference type="EMBL" id="RCX28056.1"/>
    </source>
</evidence>
<organism evidence="1 2">
    <name type="scientific">Thioalbus denitrificans</name>
    <dbReference type="NCBI Taxonomy" id="547122"/>
    <lineage>
        <taxon>Bacteria</taxon>
        <taxon>Pseudomonadati</taxon>
        <taxon>Pseudomonadota</taxon>
        <taxon>Gammaproteobacteria</taxon>
        <taxon>Chromatiales</taxon>
        <taxon>Ectothiorhodospiraceae</taxon>
        <taxon>Thioalbus</taxon>
    </lineage>
</organism>